<evidence type="ECO:0000256" key="1">
    <source>
        <dbReference type="ARBA" id="ARBA00004651"/>
    </source>
</evidence>
<dbReference type="SUPFAM" id="SSF103473">
    <property type="entry name" value="MFS general substrate transporter"/>
    <property type="match status" value="1"/>
</dbReference>
<evidence type="ECO:0000256" key="3">
    <source>
        <dbReference type="ARBA" id="ARBA00022692"/>
    </source>
</evidence>
<sequence length="400" mass="40174">MSSGVRSRGYLRVLAEPRFRVLFGSTVLSIAAQTLRILALSVLVFAATGSALLAALAFGSGFLPQVFGAALLGSLADRVRPRPLIAVGNLFECVTGLALALGHLPVWGDLLLVAIGAVVTPVCLGGSGRLVAEVLTGDDYVLGRSLNSMAASAAQLAGLAGGGLAIGVLGAQGALLISAGAYFVATAWVRFGLPDLPKPAPADGSLVRHSIAGHRALLADPVIRALLLAQWLPPALVTGAESLLVPYAAGRGYPASAGGLLLACLPVGMLVGDVVAARLLAPATRERLLVAFVVLLGAPLVLLAAPLPPTIAGVALVCSGAGFAYGLSVQRRFRDAVPPDRRGQAFGLLSTGLMTCQGLGPALCGGLSTVVAAPVLIAAAGVATVLMGLTMRRLATSSAS</sequence>
<feature type="transmembrane region" description="Helical" evidence="6">
    <location>
        <begin position="51"/>
        <end position="72"/>
    </location>
</feature>
<accession>A0A4R6SPJ9</accession>
<dbReference type="InterPro" id="IPR011701">
    <property type="entry name" value="MFS"/>
</dbReference>
<evidence type="ECO:0000256" key="6">
    <source>
        <dbReference type="SAM" id="Phobius"/>
    </source>
</evidence>
<feature type="transmembrane region" description="Helical" evidence="6">
    <location>
        <begin position="260"/>
        <end position="281"/>
    </location>
</feature>
<keyword evidence="5 6" id="KW-0472">Membrane</keyword>
<dbReference type="PANTHER" id="PTHR23513:SF11">
    <property type="entry name" value="STAPHYLOFERRIN A TRANSPORTER"/>
    <property type="match status" value="1"/>
</dbReference>
<dbReference type="CDD" id="cd06173">
    <property type="entry name" value="MFS_MefA_like"/>
    <property type="match status" value="1"/>
</dbReference>
<dbReference type="AlphaFoldDB" id="A0A4R6SPJ9"/>
<dbReference type="RefSeq" id="WP_133848626.1">
    <property type="nucleotide sequence ID" value="NZ_SNXZ01000001.1"/>
</dbReference>
<dbReference type="EMBL" id="SNXZ01000001">
    <property type="protein sequence ID" value="TDQ05964.1"/>
    <property type="molecule type" value="Genomic_DNA"/>
</dbReference>
<feature type="transmembrane region" description="Helical" evidence="6">
    <location>
        <begin position="84"/>
        <end position="104"/>
    </location>
</feature>
<gene>
    <name evidence="7" type="ORF">EV186_1011942</name>
</gene>
<evidence type="ECO:0000313" key="8">
    <source>
        <dbReference type="Proteomes" id="UP000295444"/>
    </source>
</evidence>
<feature type="transmembrane region" description="Helical" evidence="6">
    <location>
        <begin position="288"/>
        <end position="305"/>
    </location>
</feature>
<comment type="subcellular location">
    <subcellularLocation>
        <location evidence="1">Cell membrane</location>
        <topology evidence="1">Multi-pass membrane protein</topology>
    </subcellularLocation>
</comment>
<proteinExistence type="predicted"/>
<keyword evidence="2" id="KW-1003">Cell membrane</keyword>
<feature type="transmembrane region" description="Helical" evidence="6">
    <location>
        <begin position="369"/>
        <end position="389"/>
    </location>
</feature>
<dbReference type="InterPro" id="IPR036259">
    <property type="entry name" value="MFS_trans_sf"/>
</dbReference>
<comment type="caution">
    <text evidence="7">The sequence shown here is derived from an EMBL/GenBank/DDBJ whole genome shotgun (WGS) entry which is preliminary data.</text>
</comment>
<evidence type="ECO:0000313" key="7">
    <source>
        <dbReference type="EMBL" id="TDQ05964.1"/>
    </source>
</evidence>
<keyword evidence="8" id="KW-1185">Reference proteome</keyword>
<evidence type="ECO:0000256" key="4">
    <source>
        <dbReference type="ARBA" id="ARBA00022989"/>
    </source>
</evidence>
<feature type="transmembrane region" description="Helical" evidence="6">
    <location>
        <begin position="153"/>
        <end position="185"/>
    </location>
</feature>
<keyword evidence="4 6" id="KW-1133">Transmembrane helix</keyword>
<feature type="transmembrane region" description="Helical" evidence="6">
    <location>
        <begin position="311"/>
        <end position="333"/>
    </location>
</feature>
<dbReference type="GO" id="GO:0022857">
    <property type="term" value="F:transmembrane transporter activity"/>
    <property type="evidence" value="ECO:0007669"/>
    <property type="project" value="InterPro"/>
</dbReference>
<feature type="transmembrane region" description="Helical" evidence="6">
    <location>
        <begin position="345"/>
        <end position="363"/>
    </location>
</feature>
<dbReference type="Proteomes" id="UP000295444">
    <property type="component" value="Unassembled WGS sequence"/>
</dbReference>
<name>A0A4R6SPJ9_LABRH</name>
<feature type="transmembrane region" description="Helical" evidence="6">
    <location>
        <begin position="110"/>
        <end position="132"/>
    </location>
</feature>
<protein>
    <submittedName>
        <fullName evidence="7">MFS transporter</fullName>
    </submittedName>
</protein>
<dbReference type="PANTHER" id="PTHR23513">
    <property type="entry name" value="INTEGRAL MEMBRANE EFFLUX PROTEIN-RELATED"/>
    <property type="match status" value="1"/>
</dbReference>
<keyword evidence="3 6" id="KW-0812">Transmembrane</keyword>
<dbReference type="Pfam" id="PF07690">
    <property type="entry name" value="MFS_1"/>
    <property type="match status" value="1"/>
</dbReference>
<organism evidence="7 8">
    <name type="scientific">Labedaea rhizosphaerae</name>
    <dbReference type="NCBI Taxonomy" id="598644"/>
    <lineage>
        <taxon>Bacteria</taxon>
        <taxon>Bacillati</taxon>
        <taxon>Actinomycetota</taxon>
        <taxon>Actinomycetes</taxon>
        <taxon>Pseudonocardiales</taxon>
        <taxon>Pseudonocardiaceae</taxon>
        <taxon>Labedaea</taxon>
    </lineage>
</organism>
<dbReference type="GO" id="GO:0005886">
    <property type="term" value="C:plasma membrane"/>
    <property type="evidence" value="ECO:0007669"/>
    <property type="project" value="UniProtKB-SubCell"/>
</dbReference>
<dbReference type="OrthoDB" id="3227279at2"/>
<evidence type="ECO:0000256" key="5">
    <source>
        <dbReference type="ARBA" id="ARBA00023136"/>
    </source>
</evidence>
<dbReference type="Gene3D" id="1.20.1250.20">
    <property type="entry name" value="MFS general substrate transporter like domains"/>
    <property type="match status" value="1"/>
</dbReference>
<reference evidence="7 8" key="1">
    <citation type="submission" date="2019-03" db="EMBL/GenBank/DDBJ databases">
        <title>Genomic Encyclopedia of Type Strains, Phase IV (KMG-IV): sequencing the most valuable type-strain genomes for metagenomic binning, comparative biology and taxonomic classification.</title>
        <authorList>
            <person name="Goeker M."/>
        </authorList>
    </citation>
    <scope>NUCLEOTIDE SEQUENCE [LARGE SCALE GENOMIC DNA]</scope>
    <source>
        <strain evidence="7 8">DSM 45361</strain>
    </source>
</reference>
<evidence type="ECO:0000256" key="2">
    <source>
        <dbReference type="ARBA" id="ARBA00022475"/>
    </source>
</evidence>
<feature type="transmembrane region" description="Helical" evidence="6">
    <location>
        <begin position="21"/>
        <end position="45"/>
    </location>
</feature>